<evidence type="ECO:0000256" key="4">
    <source>
        <dbReference type="ARBA" id="ARBA00022723"/>
    </source>
</evidence>
<feature type="transmembrane region" description="Helical" evidence="12">
    <location>
        <begin position="112"/>
        <end position="130"/>
    </location>
</feature>
<comment type="caution">
    <text evidence="13">The sequence shown here is derived from an EMBL/GenBank/DDBJ whole genome shotgun (WGS) entry which is preliminary data.</text>
</comment>
<keyword evidence="6" id="KW-0560">Oxidoreductase</keyword>
<feature type="transmembrane region" description="Helical" evidence="12">
    <location>
        <begin position="290"/>
        <end position="310"/>
    </location>
</feature>
<keyword evidence="5 12" id="KW-1133">Transmembrane helix</keyword>
<evidence type="ECO:0000256" key="12">
    <source>
        <dbReference type="SAM" id="Phobius"/>
    </source>
</evidence>
<proteinExistence type="predicted"/>
<comment type="subcellular location">
    <subcellularLocation>
        <location evidence="1">Membrane</location>
        <topology evidence="1">Multi-pass membrane protein</topology>
    </subcellularLocation>
</comment>
<keyword evidence="10" id="KW-1015">Disulfide bond</keyword>
<dbReference type="PANTHER" id="PTHR35457:SF1">
    <property type="entry name" value="HEME A SYNTHASE"/>
    <property type="match status" value="1"/>
</dbReference>
<evidence type="ECO:0000256" key="9">
    <source>
        <dbReference type="ARBA" id="ARBA00023136"/>
    </source>
</evidence>
<keyword evidence="8" id="KW-0350">Heme biosynthesis</keyword>
<keyword evidence="3 12" id="KW-0812">Transmembrane</keyword>
<evidence type="ECO:0000256" key="8">
    <source>
        <dbReference type="ARBA" id="ARBA00023133"/>
    </source>
</evidence>
<keyword evidence="4" id="KW-0479">Metal-binding</keyword>
<keyword evidence="2" id="KW-1003">Cell membrane</keyword>
<reference evidence="13 14" key="1">
    <citation type="submission" date="2020-03" db="EMBL/GenBank/DDBJ databases">
        <title>Genomic Encyclopedia of Type Strains, Phase IV (KMG-IV): sequencing the most valuable type-strain genomes for metagenomic binning, comparative biology and taxonomic classification.</title>
        <authorList>
            <person name="Goeker M."/>
        </authorList>
    </citation>
    <scope>NUCLEOTIDE SEQUENCE [LARGE SCALE GENOMIC DNA]</scope>
    <source>
        <strain evidence="13 14">DSM 101599</strain>
    </source>
</reference>
<accession>A0ABX0U532</accession>
<evidence type="ECO:0000256" key="2">
    <source>
        <dbReference type="ARBA" id="ARBA00022475"/>
    </source>
</evidence>
<dbReference type="PANTHER" id="PTHR35457">
    <property type="entry name" value="HEME A SYNTHASE"/>
    <property type="match status" value="1"/>
</dbReference>
<name>A0ABX0U532_9FLAO</name>
<dbReference type="EMBL" id="JAASQL010000001">
    <property type="protein sequence ID" value="NIJ43972.1"/>
    <property type="molecule type" value="Genomic_DNA"/>
</dbReference>
<evidence type="ECO:0000256" key="10">
    <source>
        <dbReference type="ARBA" id="ARBA00023157"/>
    </source>
</evidence>
<dbReference type="InterPro" id="IPR003780">
    <property type="entry name" value="COX15/CtaA_fam"/>
</dbReference>
<feature type="transmembrane region" description="Helical" evidence="12">
    <location>
        <begin position="258"/>
        <end position="278"/>
    </location>
</feature>
<keyword evidence="14" id="KW-1185">Reference proteome</keyword>
<keyword evidence="7" id="KW-0408">Iron</keyword>
<feature type="transmembrane region" description="Helical" evidence="12">
    <location>
        <begin position="209"/>
        <end position="226"/>
    </location>
</feature>
<organism evidence="13 14">
    <name type="scientific">Wenyingzhuangia heitensis</name>
    <dbReference type="NCBI Taxonomy" id="1487859"/>
    <lineage>
        <taxon>Bacteria</taxon>
        <taxon>Pseudomonadati</taxon>
        <taxon>Bacteroidota</taxon>
        <taxon>Flavobacteriia</taxon>
        <taxon>Flavobacteriales</taxon>
        <taxon>Flavobacteriaceae</taxon>
        <taxon>Wenyingzhuangia</taxon>
    </lineage>
</organism>
<dbReference type="RefSeq" id="WP_167183133.1">
    <property type="nucleotide sequence ID" value="NZ_JAASQL010000001.1"/>
</dbReference>
<sequence length="344" mass="40129">MNKSLIKTINVAIVSVYLIFLAGSVVRMTGSGMGCPDWPKCFGYYIPPTSQDQLEWKGDTEFKKGAIIIHNEALYVAKSTITTDNDFKEHNWEVYTKHEYAEFNVYHTYTEYINRLSSVVAGFVFLVLLWKVTFNKNKIRGVALLTYLAFVGMLFEAWLGKVVVDSYLTPYIITIHMIGGLLIIGLLLRAKFLISSKNLSFVYKYNKTFHWLLFSLLLMMIVQILLGTQVRQFVDEQVKEYGFEQKEFRLLDPNFNFYFHRSFTIVVVLVSSFIFWLNQKYILGYKQVRWILAFLFFEAFTGILMYYVHFPFGTQAIHLLSGALLFGVIIYSLFISYRLKRFDS</sequence>
<comment type="pathway">
    <text evidence="11">Porphyrin-containing compound metabolism.</text>
</comment>
<keyword evidence="9 12" id="KW-0472">Membrane</keyword>
<feature type="transmembrane region" description="Helical" evidence="12">
    <location>
        <begin position="142"/>
        <end position="159"/>
    </location>
</feature>
<evidence type="ECO:0000313" key="14">
    <source>
        <dbReference type="Proteomes" id="UP000745859"/>
    </source>
</evidence>
<protein>
    <submittedName>
        <fullName evidence="13">Cytochrome c oxidase assembly protein subunit 15</fullName>
    </submittedName>
</protein>
<dbReference type="InterPro" id="IPR050450">
    <property type="entry name" value="COX15/CtaA_HemeA_synthase"/>
</dbReference>
<evidence type="ECO:0000313" key="13">
    <source>
        <dbReference type="EMBL" id="NIJ43972.1"/>
    </source>
</evidence>
<evidence type="ECO:0000256" key="11">
    <source>
        <dbReference type="ARBA" id="ARBA00023444"/>
    </source>
</evidence>
<evidence type="ECO:0000256" key="3">
    <source>
        <dbReference type="ARBA" id="ARBA00022692"/>
    </source>
</evidence>
<gene>
    <name evidence="13" type="ORF">FHR24_000411</name>
</gene>
<dbReference type="Pfam" id="PF02628">
    <property type="entry name" value="COX15-CtaA"/>
    <property type="match status" value="2"/>
</dbReference>
<evidence type="ECO:0000256" key="6">
    <source>
        <dbReference type="ARBA" id="ARBA00023002"/>
    </source>
</evidence>
<evidence type="ECO:0000256" key="5">
    <source>
        <dbReference type="ARBA" id="ARBA00022989"/>
    </source>
</evidence>
<feature type="transmembrane region" description="Helical" evidence="12">
    <location>
        <begin position="171"/>
        <end position="188"/>
    </location>
</feature>
<feature type="transmembrane region" description="Helical" evidence="12">
    <location>
        <begin position="12"/>
        <end position="30"/>
    </location>
</feature>
<evidence type="ECO:0000256" key="1">
    <source>
        <dbReference type="ARBA" id="ARBA00004141"/>
    </source>
</evidence>
<dbReference type="Proteomes" id="UP000745859">
    <property type="component" value="Unassembled WGS sequence"/>
</dbReference>
<feature type="transmembrane region" description="Helical" evidence="12">
    <location>
        <begin position="316"/>
        <end position="337"/>
    </location>
</feature>
<evidence type="ECO:0000256" key="7">
    <source>
        <dbReference type="ARBA" id="ARBA00023004"/>
    </source>
</evidence>